<sequence>MQITISRKRSIVEVLKSYLIKISNTNADTCLAIIFDEPEIPEALLLEYSKANN</sequence>
<keyword evidence="2" id="KW-1185">Reference proteome</keyword>
<evidence type="ECO:0000313" key="2">
    <source>
        <dbReference type="Proteomes" id="UP000596739"/>
    </source>
</evidence>
<proteinExistence type="predicted"/>
<evidence type="ECO:0000313" key="1">
    <source>
        <dbReference type="EMBL" id="MBK1811988.1"/>
    </source>
</evidence>
<dbReference type="RefSeq" id="WP_200270734.1">
    <property type="nucleotide sequence ID" value="NZ_JAENHN010000043.1"/>
</dbReference>
<accession>A0ABS1ERG2</accession>
<comment type="caution">
    <text evidence="1">The sequence shown here is derived from an EMBL/GenBank/DDBJ whole genome shotgun (WGS) entry which is preliminary data.</text>
</comment>
<protein>
    <recommendedName>
        <fullName evidence="3">Cyclic lactone autoinducer peptide</fullName>
    </recommendedName>
</protein>
<dbReference type="Proteomes" id="UP000596739">
    <property type="component" value="Unassembled WGS sequence"/>
</dbReference>
<name>A0ABS1ERG2_9CLOT</name>
<organism evidence="1 2">
    <name type="scientific">Clostridium yunnanense</name>
    <dbReference type="NCBI Taxonomy" id="2800325"/>
    <lineage>
        <taxon>Bacteria</taxon>
        <taxon>Bacillati</taxon>
        <taxon>Bacillota</taxon>
        <taxon>Clostridia</taxon>
        <taxon>Eubacteriales</taxon>
        <taxon>Clostridiaceae</taxon>
        <taxon>Clostridium</taxon>
    </lineage>
</organism>
<gene>
    <name evidence="1" type="ORF">JHL18_15305</name>
</gene>
<evidence type="ECO:0008006" key="3">
    <source>
        <dbReference type="Google" id="ProtNLM"/>
    </source>
</evidence>
<reference evidence="2" key="1">
    <citation type="submission" date="2021-01" db="EMBL/GenBank/DDBJ databases">
        <title>Genome public.</title>
        <authorList>
            <person name="Liu C."/>
            <person name="Sun Q."/>
        </authorList>
    </citation>
    <scope>NUCLEOTIDE SEQUENCE [LARGE SCALE GENOMIC DNA]</scope>
    <source>
        <strain evidence="2">YIM B02505</strain>
    </source>
</reference>
<dbReference type="EMBL" id="JAENHN010000043">
    <property type="protein sequence ID" value="MBK1811988.1"/>
    <property type="molecule type" value="Genomic_DNA"/>
</dbReference>